<organism evidence="2 3">
    <name type="scientific">Diatrype stigma</name>
    <dbReference type="NCBI Taxonomy" id="117547"/>
    <lineage>
        <taxon>Eukaryota</taxon>
        <taxon>Fungi</taxon>
        <taxon>Dikarya</taxon>
        <taxon>Ascomycota</taxon>
        <taxon>Pezizomycotina</taxon>
        <taxon>Sordariomycetes</taxon>
        <taxon>Xylariomycetidae</taxon>
        <taxon>Xylariales</taxon>
        <taxon>Diatrypaceae</taxon>
        <taxon>Diatrype</taxon>
    </lineage>
</organism>
<dbReference type="Proteomes" id="UP001320420">
    <property type="component" value="Unassembled WGS sequence"/>
</dbReference>
<sequence>MDTLSALSEALPDTITVSDASIADIDEMAALGSAALLTQLEETTEFQRSWLDGFDLQDAVARDLALTLSHANEVVKVARNSRGELLGFFLLSMGKPCPYLYIQEDTTGWACLETLCFDPGHRDETLGSRLVQAMTEVCKDQGVETVWVMECESDQAAFELYTRKCGFLHKGGRRFARRVNYVESSLVFVKHLRHQATDGET</sequence>
<evidence type="ECO:0000313" key="2">
    <source>
        <dbReference type="EMBL" id="KAK7747571.1"/>
    </source>
</evidence>
<comment type="caution">
    <text evidence="2">The sequence shown here is derived from an EMBL/GenBank/DDBJ whole genome shotgun (WGS) entry which is preliminary data.</text>
</comment>
<dbReference type="InterPro" id="IPR016181">
    <property type="entry name" value="Acyl_CoA_acyltransferase"/>
</dbReference>
<feature type="domain" description="N-acetyltransferase" evidence="1">
    <location>
        <begin position="15"/>
        <end position="193"/>
    </location>
</feature>
<evidence type="ECO:0000259" key="1">
    <source>
        <dbReference type="PROSITE" id="PS51186"/>
    </source>
</evidence>
<evidence type="ECO:0000313" key="3">
    <source>
        <dbReference type="Proteomes" id="UP001320420"/>
    </source>
</evidence>
<name>A0AAN9UIH5_9PEZI</name>
<dbReference type="SUPFAM" id="SSF55729">
    <property type="entry name" value="Acyl-CoA N-acyltransferases (Nat)"/>
    <property type="match status" value="1"/>
</dbReference>
<dbReference type="InterPro" id="IPR000182">
    <property type="entry name" value="GNAT_dom"/>
</dbReference>
<dbReference type="AlphaFoldDB" id="A0AAN9UIH5"/>
<dbReference type="Pfam" id="PF00583">
    <property type="entry name" value="Acetyltransf_1"/>
    <property type="match status" value="1"/>
</dbReference>
<keyword evidence="3" id="KW-1185">Reference proteome</keyword>
<dbReference type="EMBL" id="JAKJXP020000091">
    <property type="protein sequence ID" value="KAK7747571.1"/>
    <property type="molecule type" value="Genomic_DNA"/>
</dbReference>
<accession>A0AAN9UIH5</accession>
<dbReference type="Gene3D" id="3.40.630.30">
    <property type="match status" value="1"/>
</dbReference>
<dbReference type="GO" id="GO:0016747">
    <property type="term" value="F:acyltransferase activity, transferring groups other than amino-acyl groups"/>
    <property type="evidence" value="ECO:0007669"/>
    <property type="project" value="InterPro"/>
</dbReference>
<proteinExistence type="predicted"/>
<dbReference type="PROSITE" id="PS51186">
    <property type="entry name" value="GNAT"/>
    <property type="match status" value="1"/>
</dbReference>
<gene>
    <name evidence="2" type="ORF">SLS62_009070</name>
</gene>
<reference evidence="2 3" key="1">
    <citation type="submission" date="2024-02" db="EMBL/GenBank/DDBJ databases">
        <title>De novo assembly and annotation of 12 fungi associated with fruit tree decline syndrome in Ontario, Canada.</title>
        <authorList>
            <person name="Sulman M."/>
            <person name="Ellouze W."/>
            <person name="Ilyukhin E."/>
        </authorList>
    </citation>
    <scope>NUCLEOTIDE SEQUENCE [LARGE SCALE GENOMIC DNA]</scope>
    <source>
        <strain evidence="2 3">M11/M66-122</strain>
    </source>
</reference>
<protein>
    <recommendedName>
        <fullName evidence="1">N-acetyltransferase domain-containing protein</fullName>
    </recommendedName>
</protein>